<gene>
    <name evidence="4" type="ORF">IAA89_03235</name>
</gene>
<dbReference type="InterPro" id="IPR002930">
    <property type="entry name" value="GCV_H"/>
</dbReference>
<evidence type="ECO:0000313" key="4">
    <source>
        <dbReference type="EMBL" id="MBO8441444.1"/>
    </source>
</evidence>
<dbReference type="Pfam" id="PF01597">
    <property type="entry name" value="GCV_H"/>
    <property type="match status" value="1"/>
</dbReference>
<protein>
    <submittedName>
        <fullName evidence="4">Glycine cleavage system protein H</fullName>
    </submittedName>
</protein>
<dbReference type="Gene3D" id="2.40.50.100">
    <property type="match status" value="1"/>
</dbReference>
<dbReference type="EMBL" id="JADIMP010000053">
    <property type="protein sequence ID" value="MBO8441444.1"/>
    <property type="molecule type" value="Genomic_DNA"/>
</dbReference>
<accession>A0A9D9EA15</accession>
<evidence type="ECO:0000259" key="3">
    <source>
        <dbReference type="PROSITE" id="PS50968"/>
    </source>
</evidence>
<organism evidence="4 5">
    <name type="scientific">Candidatus Gallilactobacillus intestinavium</name>
    <dbReference type="NCBI Taxonomy" id="2840838"/>
    <lineage>
        <taxon>Bacteria</taxon>
        <taxon>Bacillati</taxon>
        <taxon>Bacillota</taxon>
        <taxon>Bacilli</taxon>
        <taxon>Lactobacillales</taxon>
        <taxon>Lactobacillaceae</taxon>
        <taxon>Lactobacillaceae incertae sedis</taxon>
        <taxon>Candidatus Gallilactobacillus</taxon>
    </lineage>
</organism>
<keyword evidence="2" id="KW-0450">Lipoyl</keyword>
<dbReference type="InterPro" id="IPR000089">
    <property type="entry name" value="Biotin_lipoyl"/>
</dbReference>
<dbReference type="GO" id="GO:0019464">
    <property type="term" value="P:glycine decarboxylation via glycine cleavage system"/>
    <property type="evidence" value="ECO:0007669"/>
    <property type="project" value="InterPro"/>
</dbReference>
<dbReference type="InterPro" id="IPR003016">
    <property type="entry name" value="2-oxoA_DH_lipoyl-BS"/>
</dbReference>
<dbReference type="CDD" id="cd06848">
    <property type="entry name" value="GCS_H"/>
    <property type="match status" value="1"/>
</dbReference>
<evidence type="ECO:0000256" key="2">
    <source>
        <dbReference type="ARBA" id="ARBA00022823"/>
    </source>
</evidence>
<comment type="similarity">
    <text evidence="1">Belongs to the GcvH family.</text>
</comment>
<reference evidence="4" key="2">
    <citation type="journal article" date="2021" name="PeerJ">
        <title>Extensive microbial diversity within the chicken gut microbiome revealed by metagenomics and culture.</title>
        <authorList>
            <person name="Gilroy R."/>
            <person name="Ravi A."/>
            <person name="Getino M."/>
            <person name="Pursley I."/>
            <person name="Horton D.L."/>
            <person name="Alikhan N.F."/>
            <person name="Baker D."/>
            <person name="Gharbi K."/>
            <person name="Hall N."/>
            <person name="Watson M."/>
            <person name="Adriaenssens E.M."/>
            <person name="Foster-Nyarko E."/>
            <person name="Jarju S."/>
            <person name="Secka A."/>
            <person name="Antonio M."/>
            <person name="Oren A."/>
            <person name="Chaudhuri R.R."/>
            <person name="La Ragione R."/>
            <person name="Hildebrand F."/>
            <person name="Pallen M.J."/>
        </authorList>
    </citation>
    <scope>NUCLEOTIDE SEQUENCE</scope>
    <source>
        <strain evidence="4">C6-149</strain>
    </source>
</reference>
<dbReference type="InterPro" id="IPR033753">
    <property type="entry name" value="GCV_H/Fam206"/>
</dbReference>
<evidence type="ECO:0000256" key="1">
    <source>
        <dbReference type="ARBA" id="ARBA00009249"/>
    </source>
</evidence>
<dbReference type="PROSITE" id="PS50968">
    <property type="entry name" value="BIOTINYL_LIPOYL"/>
    <property type="match status" value="1"/>
</dbReference>
<dbReference type="GO" id="GO:0005829">
    <property type="term" value="C:cytosol"/>
    <property type="evidence" value="ECO:0007669"/>
    <property type="project" value="TreeGrafter"/>
</dbReference>
<dbReference type="Proteomes" id="UP000823614">
    <property type="component" value="Unassembled WGS sequence"/>
</dbReference>
<comment type="caution">
    <text evidence="4">The sequence shown here is derived from an EMBL/GenBank/DDBJ whole genome shotgun (WGS) entry which is preliminary data.</text>
</comment>
<dbReference type="PANTHER" id="PTHR11715">
    <property type="entry name" value="GLYCINE CLEAVAGE SYSTEM H PROTEIN"/>
    <property type="match status" value="1"/>
</dbReference>
<name>A0A9D9EA15_9LACO</name>
<evidence type="ECO:0000313" key="5">
    <source>
        <dbReference type="Proteomes" id="UP000823614"/>
    </source>
</evidence>
<sequence length="101" mass="11310">MSNSYFWVKTSGDICTLGLTKQALEDLGNINYLDFPDIDQEINAGDELLSVEAEKAVSELDSPVSGTVYKINNDLIDNLDKLNNDPLSEKNYLLQLRQINN</sequence>
<proteinExistence type="inferred from homology"/>
<dbReference type="AlphaFoldDB" id="A0A9D9EA15"/>
<dbReference type="InterPro" id="IPR011053">
    <property type="entry name" value="Single_hybrid_motif"/>
</dbReference>
<feature type="domain" description="Lipoyl-binding" evidence="3">
    <location>
        <begin position="14"/>
        <end position="97"/>
    </location>
</feature>
<dbReference type="SUPFAM" id="SSF51230">
    <property type="entry name" value="Single hybrid motif"/>
    <property type="match status" value="1"/>
</dbReference>
<dbReference type="PANTHER" id="PTHR11715:SF3">
    <property type="entry name" value="GLYCINE CLEAVAGE SYSTEM H PROTEIN-RELATED"/>
    <property type="match status" value="1"/>
</dbReference>
<dbReference type="GO" id="GO:0009249">
    <property type="term" value="P:protein lipoylation"/>
    <property type="evidence" value="ECO:0007669"/>
    <property type="project" value="TreeGrafter"/>
</dbReference>
<reference evidence="4" key="1">
    <citation type="submission" date="2020-10" db="EMBL/GenBank/DDBJ databases">
        <authorList>
            <person name="Gilroy R."/>
        </authorList>
    </citation>
    <scope>NUCLEOTIDE SEQUENCE</scope>
    <source>
        <strain evidence="4">C6-149</strain>
    </source>
</reference>
<dbReference type="GO" id="GO:0005960">
    <property type="term" value="C:glycine cleavage complex"/>
    <property type="evidence" value="ECO:0007669"/>
    <property type="project" value="InterPro"/>
</dbReference>
<dbReference type="PROSITE" id="PS00189">
    <property type="entry name" value="LIPOYL"/>
    <property type="match status" value="1"/>
</dbReference>